<dbReference type="InterPro" id="IPR029767">
    <property type="entry name" value="WecB-like"/>
</dbReference>
<evidence type="ECO:0000313" key="4">
    <source>
        <dbReference type="Proteomes" id="UP001515943"/>
    </source>
</evidence>
<evidence type="ECO:0000313" key="3">
    <source>
        <dbReference type="EMBL" id="NKE55373.1"/>
    </source>
</evidence>
<dbReference type="RefSeq" id="WP_376770555.1">
    <property type="nucleotide sequence ID" value="NZ_VSRL01000001.1"/>
</dbReference>
<organism evidence="3 4">
    <name type="scientific">Lentzea indica</name>
    <dbReference type="NCBI Taxonomy" id="2604800"/>
    <lineage>
        <taxon>Bacteria</taxon>
        <taxon>Bacillati</taxon>
        <taxon>Actinomycetota</taxon>
        <taxon>Actinomycetes</taxon>
        <taxon>Pseudonocardiales</taxon>
        <taxon>Pseudonocardiaceae</taxon>
        <taxon>Lentzea</taxon>
    </lineage>
</organism>
<dbReference type="Pfam" id="PF02350">
    <property type="entry name" value="Epimerase_2"/>
    <property type="match status" value="1"/>
</dbReference>
<dbReference type="SUPFAM" id="SSF53756">
    <property type="entry name" value="UDP-Glycosyltransferase/glycogen phosphorylase"/>
    <property type="match status" value="1"/>
</dbReference>
<dbReference type="Proteomes" id="UP001515943">
    <property type="component" value="Unassembled WGS sequence"/>
</dbReference>
<dbReference type="Gene3D" id="3.40.50.2000">
    <property type="entry name" value="Glycogen Phosphorylase B"/>
    <property type="match status" value="2"/>
</dbReference>
<evidence type="ECO:0000256" key="1">
    <source>
        <dbReference type="RuleBase" id="RU003513"/>
    </source>
</evidence>
<protein>
    <submittedName>
        <fullName evidence="3">UDP-N-acetyl glucosamine 2-epimerase</fullName>
    </submittedName>
</protein>
<comment type="caution">
    <text evidence="3">The sequence shown here is derived from an EMBL/GenBank/DDBJ whole genome shotgun (WGS) entry which is preliminary data.</text>
</comment>
<keyword evidence="1" id="KW-0413">Isomerase</keyword>
<gene>
    <name evidence="3" type="ORF">FXN61_00430</name>
</gene>
<dbReference type="PANTHER" id="PTHR43174">
    <property type="entry name" value="UDP-N-ACETYLGLUCOSAMINE 2-EPIMERASE"/>
    <property type="match status" value="1"/>
</dbReference>
<reference evidence="3 4" key="1">
    <citation type="submission" date="2019-08" db="EMBL/GenBank/DDBJ databases">
        <title>Lentzea from Indian Himalayas.</title>
        <authorList>
            <person name="Mandal S."/>
            <person name="Mallick Gupta A."/>
            <person name="Maiti P.K."/>
            <person name="Sarkar J."/>
            <person name="Mandal S."/>
        </authorList>
    </citation>
    <scope>NUCLEOTIDE SEQUENCE [LARGE SCALE GENOMIC DNA]</scope>
    <source>
        <strain evidence="3 4">PSKA42</strain>
    </source>
</reference>
<dbReference type="PANTHER" id="PTHR43174:SF1">
    <property type="entry name" value="UDP-N-ACETYLGLUCOSAMINE 2-EPIMERASE"/>
    <property type="match status" value="1"/>
</dbReference>
<accession>A0ABX1F8Z9</accession>
<dbReference type="EMBL" id="VSRL01000001">
    <property type="protein sequence ID" value="NKE55373.1"/>
    <property type="molecule type" value="Genomic_DNA"/>
</dbReference>
<keyword evidence="4" id="KW-1185">Reference proteome</keyword>
<evidence type="ECO:0000259" key="2">
    <source>
        <dbReference type="Pfam" id="PF02350"/>
    </source>
</evidence>
<proteinExistence type="inferred from homology"/>
<sequence length="423" mass="46083">MREQEIRTSHAGRPWSNWFWPQRGGSVVAELEPAALLPDVNARTFNVHLFIGARPNIPKAATVQRAFRLHPLASHARLTTVHTGQHSSKAMASALIRELGVDVDHYLRSRTAQTDPGHLAQLVRALDQHMKHHAGRIDSSIVVGDVNSTVAASIVSARYGIPVVHVEAGLRSHFQEPEELNRKLITAASSFHLPASATDARNLIAESVDASDIFLVGNAHTETLLTARSRSARKGIVARLKLTDKPYTILYVHKPATIRNGDWVSALFAKVQQLSGDLVIALHPGAKRRLLKLAPEVLSLEGAIYVPSLSHGEFSALMRHSACVVTDSAGLQEESTVLGTSCITVGAPTARPVTCTTGSATFVGFDLEQCSHALIKVREPRQLNYPIPPLWDTEVSQRISNAISEILRRTADNQQGRAVLRVV</sequence>
<feature type="domain" description="UDP-N-acetylglucosamine 2-epimerase" evidence="2">
    <location>
        <begin position="75"/>
        <end position="403"/>
    </location>
</feature>
<comment type="similarity">
    <text evidence="1">Belongs to the UDP-N-acetylglucosamine 2-epimerase family.</text>
</comment>
<dbReference type="InterPro" id="IPR003331">
    <property type="entry name" value="UDP_GlcNAc_Epimerase_2_dom"/>
</dbReference>
<name>A0ABX1F8Z9_9PSEU</name>